<reference evidence="3" key="1">
    <citation type="submission" date="2016-10" db="EMBL/GenBank/DDBJ databases">
        <authorList>
            <person name="Varghese N."/>
            <person name="Submissions S."/>
        </authorList>
    </citation>
    <scope>NUCLEOTIDE SEQUENCE [LARGE SCALE GENOMIC DNA]</scope>
    <source>
        <strain evidence="3">IBRC-M 10655</strain>
    </source>
</reference>
<feature type="transmembrane region" description="Helical" evidence="1">
    <location>
        <begin position="6"/>
        <end position="25"/>
    </location>
</feature>
<evidence type="ECO:0000313" key="3">
    <source>
        <dbReference type="Proteomes" id="UP000199651"/>
    </source>
</evidence>
<organism evidence="2 3">
    <name type="scientific">Actinokineospora alba</name>
    <dbReference type="NCBI Taxonomy" id="504798"/>
    <lineage>
        <taxon>Bacteria</taxon>
        <taxon>Bacillati</taxon>
        <taxon>Actinomycetota</taxon>
        <taxon>Actinomycetes</taxon>
        <taxon>Pseudonocardiales</taxon>
        <taxon>Pseudonocardiaceae</taxon>
        <taxon>Actinokineospora</taxon>
    </lineage>
</organism>
<protein>
    <submittedName>
        <fullName evidence="2">Uncharacterized protein</fullName>
    </submittedName>
</protein>
<proteinExistence type="predicted"/>
<keyword evidence="1" id="KW-0812">Transmembrane</keyword>
<accession>A0A1H0JTL4</accession>
<gene>
    <name evidence="2" type="ORF">SAMN05192558_103202</name>
</gene>
<sequence length="33" mass="3838">MTLLLVTVVAMAAYVFLARLAYIFVTRLREVHR</sequence>
<keyword evidence="1" id="KW-0472">Membrane</keyword>
<keyword evidence="1" id="KW-1133">Transmembrane helix</keyword>
<name>A0A1H0JTL4_9PSEU</name>
<dbReference type="EMBL" id="FNJB01000003">
    <property type="protein sequence ID" value="SDO46812.1"/>
    <property type="molecule type" value="Genomic_DNA"/>
</dbReference>
<dbReference type="Proteomes" id="UP000199651">
    <property type="component" value="Unassembled WGS sequence"/>
</dbReference>
<evidence type="ECO:0000256" key="1">
    <source>
        <dbReference type="SAM" id="Phobius"/>
    </source>
</evidence>
<dbReference type="AlphaFoldDB" id="A0A1H0JTL4"/>
<keyword evidence="3" id="KW-1185">Reference proteome</keyword>
<evidence type="ECO:0000313" key="2">
    <source>
        <dbReference type="EMBL" id="SDO46812.1"/>
    </source>
</evidence>